<organism evidence="2 3">
    <name type="scientific">Caballeronia glathei</name>
    <dbReference type="NCBI Taxonomy" id="60547"/>
    <lineage>
        <taxon>Bacteria</taxon>
        <taxon>Pseudomonadati</taxon>
        <taxon>Pseudomonadota</taxon>
        <taxon>Betaproteobacteria</taxon>
        <taxon>Burkholderiales</taxon>
        <taxon>Burkholderiaceae</taxon>
        <taxon>Caballeronia</taxon>
    </lineage>
</organism>
<dbReference type="RefSeq" id="WP_035930797.1">
    <property type="nucleotide sequence ID" value="NZ_CADFFX010000001.1"/>
</dbReference>
<dbReference type="Pfam" id="PF13663">
    <property type="entry name" value="DUF4148"/>
    <property type="match status" value="1"/>
</dbReference>
<evidence type="ECO:0000313" key="2">
    <source>
        <dbReference type="EMBL" id="KDR43726.1"/>
    </source>
</evidence>
<gene>
    <name evidence="2" type="ORF">BG61_33060</name>
</gene>
<reference evidence="2 3" key="1">
    <citation type="submission" date="2014-03" db="EMBL/GenBank/DDBJ databases">
        <title>Draft Genome Sequences of Four Burkholderia Strains.</title>
        <authorList>
            <person name="Liu X.Y."/>
            <person name="Li C.X."/>
            <person name="Xu J.H."/>
        </authorList>
    </citation>
    <scope>NUCLEOTIDE SEQUENCE [LARGE SCALE GENOMIC DNA]</scope>
    <source>
        <strain evidence="2 3">DSM 50014</strain>
    </source>
</reference>
<proteinExistence type="predicted"/>
<evidence type="ECO:0008006" key="4">
    <source>
        <dbReference type="Google" id="ProtNLM"/>
    </source>
</evidence>
<comment type="caution">
    <text evidence="2">The sequence shown here is derived from an EMBL/GenBank/DDBJ whole genome shotgun (WGS) entry which is preliminary data.</text>
</comment>
<dbReference type="InterPro" id="IPR025421">
    <property type="entry name" value="DUF4148"/>
</dbReference>
<evidence type="ECO:0000313" key="3">
    <source>
        <dbReference type="Proteomes" id="UP000027466"/>
    </source>
</evidence>
<dbReference type="EMBL" id="JFHC01000006">
    <property type="protein sequence ID" value="KDR43726.1"/>
    <property type="molecule type" value="Genomic_DNA"/>
</dbReference>
<feature type="chain" id="PRO_5007372595" description="Purine nucleoside phosphorylase" evidence="1">
    <location>
        <begin position="22"/>
        <end position="96"/>
    </location>
</feature>
<evidence type="ECO:0000256" key="1">
    <source>
        <dbReference type="SAM" id="SignalP"/>
    </source>
</evidence>
<accession>A0A069Q1V8</accession>
<dbReference type="AlphaFoldDB" id="A0A069Q1V8"/>
<keyword evidence="1" id="KW-0732">Signal</keyword>
<sequence length="96" mass="10094">MKKVLCAVLTTAMLAPFACFAQTAGDNVTRAQVRDERAQLEATGYRPSTHDADYPNALQAAEAKVQMAHEGAPSYSGARDGSASISALEANHTAVQ</sequence>
<dbReference type="Proteomes" id="UP000027466">
    <property type="component" value="Unassembled WGS sequence"/>
</dbReference>
<name>A0A069Q1V8_9BURK</name>
<feature type="signal peptide" evidence="1">
    <location>
        <begin position="1"/>
        <end position="21"/>
    </location>
</feature>
<protein>
    <recommendedName>
        <fullName evidence="4">Purine nucleoside phosphorylase</fullName>
    </recommendedName>
</protein>
<keyword evidence="3" id="KW-1185">Reference proteome</keyword>